<evidence type="ECO:0000313" key="1">
    <source>
        <dbReference type="EMBL" id="WJZ91412.1"/>
    </source>
</evidence>
<accession>A0ABY9C8L7</accession>
<organism evidence="1 2">
    <name type="scientific">Vitis vinifera</name>
    <name type="common">Grape</name>
    <dbReference type="NCBI Taxonomy" id="29760"/>
    <lineage>
        <taxon>Eukaryota</taxon>
        <taxon>Viridiplantae</taxon>
        <taxon>Streptophyta</taxon>
        <taxon>Embryophyta</taxon>
        <taxon>Tracheophyta</taxon>
        <taxon>Spermatophyta</taxon>
        <taxon>Magnoliopsida</taxon>
        <taxon>eudicotyledons</taxon>
        <taxon>Gunneridae</taxon>
        <taxon>Pentapetalae</taxon>
        <taxon>rosids</taxon>
        <taxon>Vitales</taxon>
        <taxon>Vitaceae</taxon>
        <taxon>Viteae</taxon>
        <taxon>Vitis</taxon>
    </lineage>
</organism>
<proteinExistence type="predicted"/>
<dbReference type="Proteomes" id="UP001227230">
    <property type="component" value="Chromosome 7"/>
</dbReference>
<reference evidence="1 2" key="1">
    <citation type="journal article" date="2023" name="Hortic Res">
        <title>The complete reference genome for grapevine (Vitis vinifera L.) genetics and breeding.</title>
        <authorList>
            <person name="Shi X."/>
            <person name="Cao S."/>
            <person name="Wang X."/>
            <person name="Huang S."/>
            <person name="Wang Y."/>
            <person name="Liu Z."/>
            <person name="Liu W."/>
            <person name="Leng X."/>
            <person name="Peng Y."/>
            <person name="Wang N."/>
            <person name="Wang Y."/>
            <person name="Ma Z."/>
            <person name="Xu X."/>
            <person name="Zhang F."/>
            <person name="Xue H."/>
            <person name="Zhong H."/>
            <person name="Wang Y."/>
            <person name="Zhang K."/>
            <person name="Velt A."/>
            <person name="Avia K."/>
            <person name="Holtgrawe D."/>
            <person name="Grimplet J."/>
            <person name="Matus J.T."/>
            <person name="Ware D."/>
            <person name="Wu X."/>
            <person name="Wang H."/>
            <person name="Liu C."/>
            <person name="Fang Y."/>
            <person name="Rustenholz C."/>
            <person name="Cheng Z."/>
            <person name="Xiao H."/>
            <person name="Zhou Y."/>
        </authorList>
    </citation>
    <scope>NUCLEOTIDE SEQUENCE [LARGE SCALE GENOMIC DNA]</scope>
    <source>
        <strain evidence="2">cv. Pinot noir / PN40024</strain>
        <tissue evidence="1">Leaf</tissue>
    </source>
</reference>
<keyword evidence="2" id="KW-1185">Reference proteome</keyword>
<protein>
    <submittedName>
        <fullName evidence="1">Uncharacterized protein</fullName>
    </submittedName>
</protein>
<gene>
    <name evidence="1" type="ORF">VitviT2T_010487</name>
</gene>
<dbReference type="EMBL" id="CP126654">
    <property type="protein sequence ID" value="WJZ91412.1"/>
    <property type="molecule type" value="Genomic_DNA"/>
</dbReference>
<name>A0ABY9C8L7_VITVI</name>
<sequence>MKPLPAGFILGKYKLSRLLHRGSFPKLYQALSVTNDTTATVSLRQRCAVTSSYWYSPSCSAIRTAWLTADATTDL</sequence>
<evidence type="ECO:0000313" key="2">
    <source>
        <dbReference type="Proteomes" id="UP001227230"/>
    </source>
</evidence>